<evidence type="ECO:0008006" key="4">
    <source>
        <dbReference type="Google" id="ProtNLM"/>
    </source>
</evidence>
<keyword evidence="3" id="KW-1185">Reference proteome</keyword>
<feature type="compositionally biased region" description="Acidic residues" evidence="1">
    <location>
        <begin position="1"/>
        <end position="12"/>
    </location>
</feature>
<organism evidence="2 3">
    <name type="scientific">Ooceraea biroi</name>
    <name type="common">Clonal raider ant</name>
    <name type="synonym">Cerapachys biroi</name>
    <dbReference type="NCBI Taxonomy" id="2015173"/>
    <lineage>
        <taxon>Eukaryota</taxon>
        <taxon>Metazoa</taxon>
        <taxon>Ecdysozoa</taxon>
        <taxon>Arthropoda</taxon>
        <taxon>Hexapoda</taxon>
        <taxon>Insecta</taxon>
        <taxon>Pterygota</taxon>
        <taxon>Neoptera</taxon>
        <taxon>Endopterygota</taxon>
        <taxon>Hymenoptera</taxon>
        <taxon>Apocrita</taxon>
        <taxon>Aculeata</taxon>
        <taxon>Formicoidea</taxon>
        <taxon>Formicidae</taxon>
        <taxon>Dorylinae</taxon>
        <taxon>Ooceraea</taxon>
    </lineage>
</organism>
<reference evidence="2 3" key="1">
    <citation type="journal article" date="2014" name="Curr. Biol.">
        <title>The genome of the clonal raider ant Cerapachys biroi.</title>
        <authorList>
            <person name="Oxley P.R."/>
            <person name="Ji L."/>
            <person name="Fetter-Pruneda I."/>
            <person name="McKenzie S.K."/>
            <person name="Li C."/>
            <person name="Hu H."/>
            <person name="Zhang G."/>
            <person name="Kronauer D.J."/>
        </authorList>
    </citation>
    <scope>NUCLEOTIDE SEQUENCE [LARGE SCALE GENOMIC DNA]</scope>
</reference>
<accession>A0A026X3E8</accession>
<dbReference type="PANTHER" id="PTHR33053">
    <property type="entry name" value="PROTEIN, PUTATIVE-RELATED"/>
    <property type="match status" value="1"/>
</dbReference>
<evidence type="ECO:0000313" key="3">
    <source>
        <dbReference type="Proteomes" id="UP000053097"/>
    </source>
</evidence>
<dbReference type="EMBL" id="KK107017">
    <property type="protein sequence ID" value="EZA62825.1"/>
    <property type="molecule type" value="Genomic_DNA"/>
</dbReference>
<dbReference type="PANTHER" id="PTHR33053:SF9">
    <property type="entry name" value="AGAP000105-PA"/>
    <property type="match status" value="1"/>
</dbReference>
<feature type="compositionally biased region" description="Acidic residues" evidence="1">
    <location>
        <begin position="33"/>
        <end position="43"/>
    </location>
</feature>
<feature type="region of interest" description="Disordered" evidence="1">
    <location>
        <begin position="1"/>
        <end position="43"/>
    </location>
</feature>
<dbReference type="STRING" id="2015173.A0A026X3E8"/>
<name>A0A026X3E8_OOCBI</name>
<dbReference type="Proteomes" id="UP000053097">
    <property type="component" value="Unassembled WGS sequence"/>
</dbReference>
<sequence length="268" mass="31048">NDSEDNDSEANDSVDIQSNASLQSERQDNNSDNSEDENENIFIDENEKEQRIIQLIREWALEAGHLSMKKLDNLFGKLNTIFPHIPKSYKTLLSTPANLKIDKFNDGSAMWYKGIKKNLDTMQMEQYLHIYGKVIIDINIDGLPLFKFSKTKFLPILGYLTMTKNAPFIIVIYFGKIDPKDLNTFLGEYVNEVENLLNNGYIFNNKKYPFQIRHYICDAPARSFIKCCIGHCGYASCEKCTVIDEWIDDRVTYTDLDEIPRTDYSFLQ</sequence>
<feature type="non-terminal residue" evidence="2">
    <location>
        <position position="1"/>
    </location>
</feature>
<dbReference type="AlphaFoldDB" id="A0A026X3E8"/>
<proteinExistence type="predicted"/>
<protein>
    <recommendedName>
        <fullName evidence="4">Transposase domain-containing protein</fullName>
    </recommendedName>
</protein>
<dbReference type="OMA" id="GHCGYAS"/>
<evidence type="ECO:0000313" key="2">
    <source>
        <dbReference type="EMBL" id="EZA62825.1"/>
    </source>
</evidence>
<dbReference type="OrthoDB" id="7553086at2759"/>
<gene>
    <name evidence="2" type="ORF">X777_01855</name>
</gene>
<evidence type="ECO:0000256" key="1">
    <source>
        <dbReference type="SAM" id="MobiDB-lite"/>
    </source>
</evidence>